<sequence length="547" mass="60558">MSLVSSVRLPGRYVVPYVHWKLWLAVWILITLLSQPVGIQRSTPSLYIPVRLPVAATHYPSSSPTNPRVIIMDRLPEELIAYIFDHLEASHALSSAMLVNRRWYMYGARNLHAKLVFPLGYNMAVDSSNVVLSLMRRLVSPTLATAQFIRHLAVFGLANREVQGLLRNVLRQATTLRSLDIQALYVLDNETRLRSDLLSGPDLLPNLSALNIASASSLHALLNARRIRALRVHEPMDHEALTRVVDPSGAYATCIRSLELAISIDRPAAAVEEMEYLISALAYAPLRALALQFVLDRPNLMSWSDFEVRMMVICDSGLAHALLGDHRANGPSFADTVKFTNSQPRHPPRSYDSPSSPSSPQRTRFGRKPKRATYSDIGGTPHRGQRPLSAHTHRNPLARMGDSERPTGGCTASFSLEGASELDIRAVQGGTRMSDEGITSDGLYILEVSRRGYLGSMADEASLEDMSRSASVQAELRRREGKKSSQPSLFPGPISEADCHDGYPRAVEVNGDDTLRWFRDDLNICFDMSTVEIKASRPASPSKVAFK</sequence>
<evidence type="ECO:0000313" key="1">
    <source>
        <dbReference type="EMBL" id="KAJ2980924.1"/>
    </source>
</evidence>
<organism evidence="1 2">
    <name type="scientific">Trametes sanguinea</name>
    <dbReference type="NCBI Taxonomy" id="158606"/>
    <lineage>
        <taxon>Eukaryota</taxon>
        <taxon>Fungi</taxon>
        <taxon>Dikarya</taxon>
        <taxon>Basidiomycota</taxon>
        <taxon>Agaricomycotina</taxon>
        <taxon>Agaricomycetes</taxon>
        <taxon>Polyporales</taxon>
        <taxon>Polyporaceae</taxon>
        <taxon>Trametes</taxon>
    </lineage>
</organism>
<dbReference type="EMBL" id="JANSHE010004101">
    <property type="protein sequence ID" value="KAJ2980924.1"/>
    <property type="molecule type" value="Genomic_DNA"/>
</dbReference>
<keyword evidence="2" id="KW-1185">Reference proteome</keyword>
<name>A0ACC1NPC5_9APHY</name>
<accession>A0ACC1NPC5</accession>
<protein>
    <submittedName>
        <fullName evidence="1">Uncharacterized protein</fullName>
    </submittedName>
</protein>
<evidence type="ECO:0000313" key="2">
    <source>
        <dbReference type="Proteomes" id="UP001144978"/>
    </source>
</evidence>
<gene>
    <name evidence="1" type="ORF">NUW54_g10940</name>
</gene>
<proteinExistence type="predicted"/>
<reference evidence="1" key="1">
    <citation type="submission" date="2022-08" db="EMBL/GenBank/DDBJ databases">
        <title>Genome Sequence of Pycnoporus sanguineus.</title>
        <authorList>
            <person name="Buettner E."/>
        </authorList>
    </citation>
    <scope>NUCLEOTIDE SEQUENCE</scope>
    <source>
        <strain evidence="1">CG-C14</strain>
    </source>
</reference>
<comment type="caution">
    <text evidence="1">The sequence shown here is derived from an EMBL/GenBank/DDBJ whole genome shotgun (WGS) entry which is preliminary data.</text>
</comment>
<dbReference type="Proteomes" id="UP001144978">
    <property type="component" value="Unassembled WGS sequence"/>
</dbReference>